<dbReference type="OrthoDB" id="1178263at2"/>
<comment type="caution">
    <text evidence="1">The sequence shown here is derived from an EMBL/GenBank/DDBJ whole genome shotgun (WGS) entry which is preliminary data.</text>
</comment>
<dbReference type="STRING" id="1185767.IIF7_19769"/>
<name>A0A1Y1SY28_9FLAO</name>
<dbReference type="Pfam" id="PF08695">
    <property type="entry name" value="Coa1"/>
    <property type="match status" value="1"/>
</dbReference>
<reference evidence="1 2" key="1">
    <citation type="submission" date="2013-04" db="EMBL/GenBank/DDBJ databases">
        <title>Zunongwangia sp. 22II14-10F7 Genome Sequencing.</title>
        <authorList>
            <person name="Lai Q."/>
            <person name="Shao Z."/>
        </authorList>
    </citation>
    <scope>NUCLEOTIDE SEQUENCE [LARGE SCALE GENOMIC DNA]</scope>
    <source>
        <strain evidence="1 2">22II14-10F7</strain>
    </source>
</reference>
<evidence type="ECO:0000313" key="2">
    <source>
        <dbReference type="Proteomes" id="UP000192746"/>
    </source>
</evidence>
<dbReference type="InterPro" id="IPR014807">
    <property type="entry name" value="Coa1"/>
</dbReference>
<accession>A0A1Y1SY28</accession>
<organism evidence="1 2">
    <name type="scientific">Zunongwangia atlantica 22II14-10F7</name>
    <dbReference type="NCBI Taxonomy" id="1185767"/>
    <lineage>
        <taxon>Bacteria</taxon>
        <taxon>Pseudomonadati</taxon>
        <taxon>Bacteroidota</taxon>
        <taxon>Flavobacteriia</taxon>
        <taxon>Flavobacteriales</taxon>
        <taxon>Flavobacteriaceae</taxon>
        <taxon>Zunongwangia</taxon>
    </lineage>
</organism>
<dbReference type="RefSeq" id="WP_084843411.1">
    <property type="nucleotide sequence ID" value="NZ_ARYN01000030.1"/>
</dbReference>
<sequence length="128" mass="14568">MRKWLIISLGIISGLLVLVFTTTNLGAHISNFAEVYADEKLHKDAIDFANKDKKVLDYFGKISLKDNLSLLNGDVNYNEDHSEVALSFKFEGTKENGVMDVKAHRKADVWEYDHITLRQKDAVQLDLK</sequence>
<gene>
    <name evidence="1" type="ORF">IIF7_19769</name>
</gene>
<protein>
    <submittedName>
        <fullName evidence="1">Uncharacterized protein</fullName>
    </submittedName>
</protein>
<dbReference type="AlphaFoldDB" id="A0A1Y1SY28"/>
<proteinExistence type="predicted"/>
<evidence type="ECO:0000313" key="1">
    <source>
        <dbReference type="EMBL" id="ORL43658.1"/>
    </source>
</evidence>
<keyword evidence="2" id="KW-1185">Reference proteome</keyword>
<dbReference type="EMBL" id="ARYN01000030">
    <property type="protein sequence ID" value="ORL43658.1"/>
    <property type="molecule type" value="Genomic_DNA"/>
</dbReference>
<dbReference type="Proteomes" id="UP000192746">
    <property type="component" value="Unassembled WGS sequence"/>
</dbReference>